<dbReference type="Proteomes" id="UP000007076">
    <property type="component" value="Chromosome"/>
</dbReference>
<feature type="transmembrane region" description="Helical" evidence="2">
    <location>
        <begin position="168"/>
        <end position="185"/>
    </location>
</feature>
<evidence type="ECO:0000256" key="2">
    <source>
        <dbReference type="SAM" id="Phobius"/>
    </source>
</evidence>
<feature type="transmembrane region" description="Helical" evidence="2">
    <location>
        <begin position="118"/>
        <end position="137"/>
    </location>
</feature>
<protein>
    <recommendedName>
        <fullName evidence="3">Transglutaminase-like domain-containing protein</fullName>
    </recommendedName>
</protein>
<feature type="transmembrane region" description="Helical" evidence="2">
    <location>
        <begin position="37"/>
        <end position="53"/>
    </location>
</feature>
<accession>E4N9S7</accession>
<dbReference type="AlphaFoldDB" id="E4N9S7"/>
<feature type="domain" description="Transglutaminase-like" evidence="3">
    <location>
        <begin position="477"/>
        <end position="546"/>
    </location>
</feature>
<dbReference type="InterPro" id="IPR052901">
    <property type="entry name" value="Bact_TGase-like"/>
</dbReference>
<dbReference type="STRING" id="452652.KSE_21350"/>
<dbReference type="KEGG" id="ksk:KSE_21350"/>
<dbReference type="PANTHER" id="PTHR42736">
    <property type="entry name" value="PROTEIN-GLUTAMINE GAMMA-GLUTAMYLTRANSFERASE"/>
    <property type="match status" value="1"/>
</dbReference>
<dbReference type="PANTHER" id="PTHR42736:SF1">
    <property type="entry name" value="PROTEIN-GLUTAMINE GAMMA-GLUTAMYLTRANSFERASE"/>
    <property type="match status" value="1"/>
</dbReference>
<evidence type="ECO:0000313" key="5">
    <source>
        <dbReference type="Proteomes" id="UP000007076"/>
    </source>
</evidence>
<sequence length="818" mass="86308">MTTRAKLTLCAALATALAALCLSPLFQDSFALAPHGLLMVAVAAGAGAGLRALPLPRALVPPLQLLVVLYVLLLTTVRSAMAAGLLPGPGALDAVSTLLSQGGSDVQEYAIPAPATDGLRLIVVGSVALIAVLVDALAVTYRRAAAAGLPLLALYSVAGGLVDSPGGMWLWFLFGSAGYLALLYVEGQDRLTRWGRVFHGTGRSAVTLSNGGRRIGVIALAAAVLLPVFVPAVGPGLFGGHGSGDGTGTGGGNGTMDQRSLNLVVALTANLRSNDDTQLLSFSTDSPDPDQLYLRIAALSEFNGQEWLPGPQDPQPMPTTVPAPEGLSPNLPTSSVRTNITVADQLSTAWLPMPYPMSWVQLPSTSDWRFDPTGRTVSGVNGQKSKGLTYSVGSVAVGATAAQLRAAGPTPETVGKRYLGLPANLPAVVGETARTVTKGKTTPYDQAVALQQYFTGGGFTYNTKIDARTGPDAIAKFLQDKEGFCVHFAATMAAMSRSLGIPARVAIGFTPGSGGGSSRVVRSSNYHAWPELYFNGYGWMRFEPTPNRGSTPLYSVQQAAPSTAPSTAPSSAAPSEQPSAQPSSSSSCPPQQHKLGDCADETALAERKTTTTAWWRSWTVLAGVLGGLLVAGLLAFPMLWRTRLRRRRLGTGRHLPGAGAPPLTDEQVLAAWAELVDSAWDLGIPPDEARTPRHAARRLAEDARLDADATAAAGRVALATERVMYARESQAPQQLGGDVRTTREALLVRATRRRRLRALLLPASAVRLWWRAQDRAAARRERTAVRVAALRAAVTRPLRRKPERDERDRPGGPDRRDG</sequence>
<evidence type="ECO:0000256" key="1">
    <source>
        <dbReference type="SAM" id="MobiDB-lite"/>
    </source>
</evidence>
<dbReference type="Pfam" id="PF01841">
    <property type="entry name" value="Transglut_core"/>
    <property type="match status" value="1"/>
</dbReference>
<keyword evidence="2" id="KW-0472">Membrane</keyword>
<dbReference type="InterPro" id="IPR038765">
    <property type="entry name" value="Papain-like_cys_pep_sf"/>
</dbReference>
<organism evidence="4 5">
    <name type="scientific">Kitasatospora setae (strain ATCC 33774 / DSM 43861 / JCM 3304 / KCC A-0304 / NBRC 14216 / KM-6054)</name>
    <name type="common">Streptomyces setae</name>
    <dbReference type="NCBI Taxonomy" id="452652"/>
    <lineage>
        <taxon>Bacteria</taxon>
        <taxon>Bacillati</taxon>
        <taxon>Actinomycetota</taxon>
        <taxon>Actinomycetes</taxon>
        <taxon>Kitasatosporales</taxon>
        <taxon>Streptomycetaceae</taxon>
        <taxon>Kitasatospora</taxon>
    </lineage>
</organism>
<dbReference type="HOGENOM" id="CLU_008359_0_1_11"/>
<gene>
    <name evidence="4" type="ordered locus">KSE_21350</name>
</gene>
<reference evidence="4 5" key="1">
    <citation type="journal article" date="2010" name="DNA Res.">
        <title>Genome sequence of Kitasatospora setae NBRC 14216T: an evolutionary snapshot of the family Streptomycetaceae.</title>
        <authorList>
            <person name="Ichikawa N."/>
            <person name="Oguchi A."/>
            <person name="Ikeda H."/>
            <person name="Ishikawa J."/>
            <person name="Kitani S."/>
            <person name="Watanabe Y."/>
            <person name="Nakamura S."/>
            <person name="Katano Y."/>
            <person name="Kishi E."/>
            <person name="Sasagawa M."/>
            <person name="Ankai A."/>
            <person name="Fukui S."/>
            <person name="Hashimoto Y."/>
            <person name="Kamata S."/>
            <person name="Otoguro M."/>
            <person name="Tanikawa S."/>
            <person name="Nihira T."/>
            <person name="Horinouchi S."/>
            <person name="Ohnishi Y."/>
            <person name="Hayakawa M."/>
            <person name="Kuzuyama T."/>
            <person name="Arisawa A."/>
            <person name="Nomoto F."/>
            <person name="Miura H."/>
            <person name="Takahashi Y."/>
            <person name="Fujita N."/>
        </authorList>
    </citation>
    <scope>NUCLEOTIDE SEQUENCE [LARGE SCALE GENOMIC DNA]</scope>
    <source>
        <strain evidence="5">ATCC 33774 / DSM 43861 / JCM 3304 / KCC A-0304 / NBRC 14216 / KM-6054</strain>
    </source>
</reference>
<dbReference type="PATRIC" id="fig|452652.3.peg.2149"/>
<dbReference type="Pfam" id="PF11992">
    <property type="entry name" value="TgpA_N"/>
    <property type="match status" value="1"/>
</dbReference>
<dbReference type="EMBL" id="AP010968">
    <property type="protein sequence ID" value="BAJ27958.1"/>
    <property type="molecule type" value="Genomic_DNA"/>
</dbReference>
<keyword evidence="2" id="KW-0812">Transmembrane</keyword>
<proteinExistence type="predicted"/>
<feature type="transmembrane region" description="Helical" evidence="2">
    <location>
        <begin position="144"/>
        <end position="162"/>
    </location>
</feature>
<keyword evidence="2" id="KW-1133">Transmembrane helix</keyword>
<dbReference type="SMART" id="SM00460">
    <property type="entry name" value="TGc"/>
    <property type="match status" value="1"/>
</dbReference>
<dbReference type="RefSeq" id="WP_014135276.1">
    <property type="nucleotide sequence ID" value="NC_016109.1"/>
</dbReference>
<dbReference type="SUPFAM" id="SSF54001">
    <property type="entry name" value="Cysteine proteinases"/>
    <property type="match status" value="1"/>
</dbReference>
<dbReference type="Gene3D" id="3.10.620.30">
    <property type="match status" value="1"/>
</dbReference>
<feature type="transmembrane region" description="Helical" evidence="2">
    <location>
        <begin position="217"/>
        <end position="238"/>
    </location>
</feature>
<evidence type="ECO:0000313" key="4">
    <source>
        <dbReference type="EMBL" id="BAJ27958.1"/>
    </source>
</evidence>
<dbReference type="InterPro" id="IPR002931">
    <property type="entry name" value="Transglutaminase-like"/>
</dbReference>
<feature type="transmembrane region" description="Helical" evidence="2">
    <location>
        <begin position="65"/>
        <end position="86"/>
    </location>
</feature>
<dbReference type="eggNOG" id="COG1305">
    <property type="taxonomic scope" value="Bacteria"/>
</dbReference>
<feature type="transmembrane region" description="Helical" evidence="2">
    <location>
        <begin position="618"/>
        <end position="640"/>
    </location>
</feature>
<dbReference type="InterPro" id="IPR021878">
    <property type="entry name" value="TgpA_N"/>
</dbReference>
<feature type="region of interest" description="Disordered" evidence="1">
    <location>
        <begin position="792"/>
        <end position="818"/>
    </location>
</feature>
<keyword evidence="5" id="KW-1185">Reference proteome</keyword>
<feature type="compositionally biased region" description="Low complexity" evidence="1">
    <location>
        <begin position="557"/>
        <end position="592"/>
    </location>
</feature>
<name>E4N9S7_KITSK</name>
<evidence type="ECO:0000259" key="3">
    <source>
        <dbReference type="SMART" id="SM00460"/>
    </source>
</evidence>
<feature type="region of interest" description="Disordered" evidence="1">
    <location>
        <begin position="550"/>
        <end position="595"/>
    </location>
</feature>
<feature type="compositionally biased region" description="Basic and acidic residues" evidence="1">
    <location>
        <begin position="800"/>
        <end position="818"/>
    </location>
</feature>